<evidence type="ECO:0000256" key="1">
    <source>
        <dbReference type="SAM" id="Coils"/>
    </source>
</evidence>
<comment type="caution">
    <text evidence="3">The sequence shown here is derived from an EMBL/GenBank/DDBJ whole genome shotgun (WGS) entry which is preliminary data.</text>
</comment>
<dbReference type="EMBL" id="AOGT01001239">
    <property type="protein sequence ID" value="EMG48126.1"/>
    <property type="molecule type" value="Genomic_DNA"/>
</dbReference>
<dbReference type="InterPro" id="IPR048781">
    <property type="entry name" value="Sos7_CC"/>
</dbReference>
<dbReference type="HOGENOM" id="CLU_1749399_0_0_1"/>
<dbReference type="GO" id="GO:0034501">
    <property type="term" value="P:protein localization to kinetochore"/>
    <property type="evidence" value="ECO:0007669"/>
    <property type="project" value="InterPro"/>
</dbReference>
<evidence type="ECO:0000259" key="2">
    <source>
        <dbReference type="Pfam" id="PF20882"/>
    </source>
</evidence>
<accession>M3INZ8</accession>
<dbReference type="Pfam" id="PF20882">
    <property type="entry name" value="Sos7"/>
    <property type="match status" value="1"/>
</dbReference>
<evidence type="ECO:0000313" key="3">
    <source>
        <dbReference type="EMBL" id="EMG48126.1"/>
    </source>
</evidence>
<protein>
    <recommendedName>
        <fullName evidence="2">Kinetochore protein Sos7 coiled-coil domain-containing protein</fullName>
    </recommendedName>
</protein>
<reference evidence="3 4" key="1">
    <citation type="submission" date="2013-02" db="EMBL/GenBank/DDBJ databases">
        <title>Genome sequence of Candida maltosa Xu316, a potential industrial strain for xylitol and ethanol production.</title>
        <authorList>
            <person name="Yu J."/>
            <person name="Wang Q."/>
            <person name="Geng X."/>
            <person name="Bao W."/>
            <person name="He P."/>
            <person name="Cai J."/>
        </authorList>
    </citation>
    <scope>NUCLEOTIDE SEQUENCE [LARGE SCALE GENOMIC DNA]</scope>
    <source>
        <strain evidence="4">Xu316</strain>
    </source>
</reference>
<dbReference type="InterPro" id="IPR037475">
    <property type="entry name" value="Sos7"/>
</dbReference>
<proteinExistence type="predicted"/>
<dbReference type="GO" id="GO:0051315">
    <property type="term" value="P:attachment of mitotic spindle microtubules to kinetochore"/>
    <property type="evidence" value="ECO:0007669"/>
    <property type="project" value="TreeGrafter"/>
</dbReference>
<feature type="coiled-coil region" evidence="1">
    <location>
        <begin position="113"/>
        <end position="154"/>
    </location>
</feature>
<dbReference type="STRING" id="1245528.M3INZ8"/>
<dbReference type="PANTHER" id="PTHR37329">
    <property type="entry name" value="KINETOCHORE PROTEIN SOS7"/>
    <property type="match status" value="1"/>
</dbReference>
<evidence type="ECO:0000313" key="4">
    <source>
        <dbReference type="Proteomes" id="UP000011777"/>
    </source>
</evidence>
<dbReference type="OrthoDB" id="18959at2759"/>
<dbReference type="Proteomes" id="UP000011777">
    <property type="component" value="Unassembled WGS sequence"/>
</dbReference>
<dbReference type="AlphaFoldDB" id="M3INZ8"/>
<sequence length="159" mass="18785">MTYGQQLQQELQKINKDSNYSILTVDQDFKNEEINLKHPRDIHEALKNNENTFQKLKFTYLEQETRDNVLRQIAEMDYKLSADEGFVTQREFELQQELTTDTKQTLKKNKVQMNDKIDNLVTIANEIDELLQENNDRTSQVKDLLAEIAKLENDIQNFS</sequence>
<dbReference type="GO" id="GO:0000776">
    <property type="term" value="C:kinetochore"/>
    <property type="evidence" value="ECO:0007669"/>
    <property type="project" value="InterPro"/>
</dbReference>
<dbReference type="PANTHER" id="PTHR37329:SF1">
    <property type="entry name" value="KINETOCHORE PROTEIN SOS7"/>
    <property type="match status" value="1"/>
</dbReference>
<organism evidence="3 4">
    <name type="scientific">Candida maltosa (strain Xu316)</name>
    <name type="common">Yeast</name>
    <dbReference type="NCBI Taxonomy" id="1245528"/>
    <lineage>
        <taxon>Eukaryota</taxon>
        <taxon>Fungi</taxon>
        <taxon>Dikarya</taxon>
        <taxon>Ascomycota</taxon>
        <taxon>Saccharomycotina</taxon>
        <taxon>Pichiomycetes</taxon>
        <taxon>Debaryomycetaceae</taxon>
        <taxon>Candida/Lodderomyces clade</taxon>
        <taxon>Candida</taxon>
    </lineage>
</organism>
<name>M3INZ8_CANMX</name>
<dbReference type="OMA" id="HICENNQ"/>
<gene>
    <name evidence="3" type="ORF">G210_1367</name>
</gene>
<dbReference type="eggNOG" id="ENOG502SYMX">
    <property type="taxonomic scope" value="Eukaryota"/>
</dbReference>
<feature type="domain" description="Kinetochore protein Sos7 coiled-coil" evidence="2">
    <location>
        <begin position="52"/>
        <end position="129"/>
    </location>
</feature>
<keyword evidence="4" id="KW-1185">Reference proteome</keyword>
<keyword evidence="1" id="KW-0175">Coiled coil</keyword>